<reference evidence="4" key="1">
    <citation type="submission" date="2012-02" db="EMBL/GenBank/DDBJ databases">
        <title>Complete sequence of chromosome of Methanomethylovorans hollandica DSM 15978.</title>
        <authorList>
            <person name="Lucas S."/>
            <person name="Copeland A."/>
            <person name="Lapidus A."/>
            <person name="Glavina del Rio T."/>
            <person name="Dalin E."/>
            <person name="Tice H."/>
            <person name="Bruce D."/>
            <person name="Goodwin L."/>
            <person name="Pitluck S."/>
            <person name="Peters L."/>
            <person name="Mikhailova N."/>
            <person name="Held B."/>
            <person name="Kyrpides N."/>
            <person name="Mavromatis K."/>
            <person name="Ivanova N."/>
            <person name="Brettin T."/>
            <person name="Detter J.C."/>
            <person name="Han C."/>
            <person name="Larimer F."/>
            <person name="Land M."/>
            <person name="Hauser L."/>
            <person name="Markowitz V."/>
            <person name="Cheng J.-F."/>
            <person name="Hugenholtz P."/>
            <person name="Woyke T."/>
            <person name="Wu D."/>
            <person name="Spring S."/>
            <person name="Schroeder M."/>
            <person name="Brambilla E."/>
            <person name="Klenk H.-P."/>
            <person name="Eisen J.A."/>
        </authorList>
    </citation>
    <scope>NUCLEOTIDE SEQUENCE [LARGE SCALE GENOMIC DNA]</scope>
    <source>
        <strain evidence="4">DSM 15978 / NBRC 107637 / DMS1</strain>
    </source>
</reference>
<dbReference type="HOGENOM" id="CLU_2056057_0_0_2"/>
<keyword evidence="4" id="KW-1185">Reference proteome</keyword>
<evidence type="ECO:0000256" key="1">
    <source>
        <dbReference type="PROSITE-ProRule" id="PRU00529"/>
    </source>
</evidence>
<dbReference type="RefSeq" id="WP_015324030.1">
    <property type="nucleotide sequence ID" value="NC_019977.1"/>
</dbReference>
<dbReference type="GO" id="GO:0052837">
    <property type="term" value="P:thiazole biosynthetic process"/>
    <property type="evidence" value="ECO:0007669"/>
    <property type="project" value="TreeGrafter"/>
</dbReference>
<dbReference type="InterPro" id="IPR004114">
    <property type="entry name" value="THUMP_dom"/>
</dbReference>
<dbReference type="STRING" id="867904.Metho_0597"/>
<dbReference type="KEGG" id="mhz:Metho_0597"/>
<organism evidence="3 4">
    <name type="scientific">Methanomethylovorans hollandica (strain DSM 15978 / NBRC 107637 / DMS1)</name>
    <dbReference type="NCBI Taxonomy" id="867904"/>
    <lineage>
        <taxon>Archaea</taxon>
        <taxon>Methanobacteriati</taxon>
        <taxon>Methanobacteriota</taxon>
        <taxon>Stenosarchaea group</taxon>
        <taxon>Methanomicrobia</taxon>
        <taxon>Methanosarcinales</taxon>
        <taxon>Methanosarcinaceae</taxon>
        <taxon>Methanomethylovorans</taxon>
    </lineage>
</organism>
<sequence length="119" mass="13768">MIRYGEIVLKSAPLRERWEQTLVTNIHNILPNSNVWRERGIIWLKGNVETEQLNKGCGIFSFSKCTQFSLDQLHEICLEYYETHGIHQVNSFALRVRSVGNHVFTSQQIAQKLGAIIQK</sequence>
<dbReference type="SUPFAM" id="SSF143437">
    <property type="entry name" value="THUMP domain-like"/>
    <property type="match status" value="1"/>
</dbReference>
<dbReference type="InterPro" id="IPR050102">
    <property type="entry name" value="tRNA_sulfurtransferase_ThiI"/>
</dbReference>
<dbReference type="AlphaFoldDB" id="L0KTX8"/>
<evidence type="ECO:0000313" key="3">
    <source>
        <dbReference type="EMBL" id="AGB48862.1"/>
    </source>
</evidence>
<gene>
    <name evidence="3" type="ordered locus">Metho_0597</name>
</gene>
<dbReference type="GO" id="GO:0002937">
    <property type="term" value="P:tRNA 4-thiouridine biosynthesis"/>
    <property type="evidence" value="ECO:0007669"/>
    <property type="project" value="TreeGrafter"/>
</dbReference>
<dbReference type="PANTHER" id="PTHR43209:SF1">
    <property type="entry name" value="TRNA SULFURTRANSFERASE"/>
    <property type="match status" value="1"/>
</dbReference>
<dbReference type="PROSITE" id="PS51165">
    <property type="entry name" value="THUMP"/>
    <property type="match status" value="1"/>
</dbReference>
<protein>
    <submittedName>
        <fullName evidence="3">Thiamine biosynthesis ATP pyrophosphatase</fullName>
    </submittedName>
</protein>
<dbReference type="GeneID" id="95969792"/>
<dbReference type="GO" id="GO:0003723">
    <property type="term" value="F:RNA binding"/>
    <property type="evidence" value="ECO:0007669"/>
    <property type="project" value="UniProtKB-UniRule"/>
</dbReference>
<dbReference type="Gene3D" id="3.30.2130.30">
    <property type="match status" value="1"/>
</dbReference>
<evidence type="ECO:0000259" key="2">
    <source>
        <dbReference type="PROSITE" id="PS51165"/>
    </source>
</evidence>
<keyword evidence="1" id="KW-0694">RNA-binding</keyword>
<name>L0KTX8_METHD</name>
<dbReference type="Pfam" id="PF22025">
    <property type="entry name" value="ThiI_fer"/>
    <property type="match status" value="1"/>
</dbReference>
<dbReference type="EMBL" id="CP003362">
    <property type="protein sequence ID" value="AGB48862.1"/>
    <property type="molecule type" value="Genomic_DNA"/>
</dbReference>
<evidence type="ECO:0000313" key="4">
    <source>
        <dbReference type="Proteomes" id="UP000010866"/>
    </source>
</evidence>
<accession>L0KTX8</accession>
<dbReference type="Proteomes" id="UP000010866">
    <property type="component" value="Chromosome"/>
</dbReference>
<dbReference type="GO" id="GO:0005829">
    <property type="term" value="C:cytosol"/>
    <property type="evidence" value="ECO:0007669"/>
    <property type="project" value="TreeGrafter"/>
</dbReference>
<feature type="domain" description="THUMP" evidence="2">
    <location>
        <begin position="47"/>
        <end position="119"/>
    </location>
</feature>
<proteinExistence type="predicted"/>
<dbReference type="InterPro" id="IPR054173">
    <property type="entry name" value="ThiI_fer"/>
</dbReference>
<dbReference type="PANTHER" id="PTHR43209">
    <property type="entry name" value="TRNA SULFURTRANSFERASE"/>
    <property type="match status" value="1"/>
</dbReference>